<feature type="region of interest" description="Disordered" evidence="1">
    <location>
        <begin position="1042"/>
        <end position="1061"/>
    </location>
</feature>
<dbReference type="OrthoDB" id="1668162at2759"/>
<feature type="compositionally biased region" description="Low complexity" evidence="1">
    <location>
        <begin position="1076"/>
        <end position="1094"/>
    </location>
</feature>
<dbReference type="EMBL" id="VFQX01000007">
    <property type="protein sequence ID" value="KAF0983123.1"/>
    <property type="molecule type" value="Genomic_DNA"/>
</dbReference>
<feature type="region of interest" description="Disordered" evidence="1">
    <location>
        <begin position="1"/>
        <end position="48"/>
    </location>
</feature>
<feature type="domain" description="FH2" evidence="2">
    <location>
        <begin position="649"/>
        <end position="1061"/>
    </location>
</feature>
<organism evidence="3 4">
    <name type="scientific">Naegleria fowleri</name>
    <name type="common">Brain eating amoeba</name>
    <dbReference type="NCBI Taxonomy" id="5763"/>
    <lineage>
        <taxon>Eukaryota</taxon>
        <taxon>Discoba</taxon>
        <taxon>Heterolobosea</taxon>
        <taxon>Tetramitia</taxon>
        <taxon>Eutetramitia</taxon>
        <taxon>Vahlkampfiidae</taxon>
        <taxon>Naegleria</taxon>
    </lineage>
</organism>
<comment type="caution">
    <text evidence="3">The sequence shown here is derived from an EMBL/GenBank/DDBJ whole genome shotgun (WGS) entry which is preliminary data.</text>
</comment>
<gene>
    <name evidence="3" type="ORF">FDP41_011101</name>
</gene>
<dbReference type="InterPro" id="IPR032675">
    <property type="entry name" value="LRR_dom_sf"/>
</dbReference>
<dbReference type="SUPFAM" id="SSF52075">
    <property type="entry name" value="Outer arm dynein light chain 1"/>
    <property type="match status" value="1"/>
</dbReference>
<dbReference type="OMA" id="FIDCHEL"/>
<dbReference type="GeneID" id="68118316"/>
<accession>A0A6A5BYB8</accession>
<dbReference type="VEuPathDB" id="AmoebaDB:NfTy_017000"/>
<dbReference type="VEuPathDB" id="AmoebaDB:NF0112310"/>
<dbReference type="InterPro" id="IPR015425">
    <property type="entry name" value="FH2_Formin"/>
</dbReference>
<dbReference type="SMART" id="SM00498">
    <property type="entry name" value="FH2"/>
    <property type="match status" value="1"/>
</dbReference>
<dbReference type="RefSeq" id="XP_044567836.1">
    <property type="nucleotide sequence ID" value="XM_044701474.1"/>
</dbReference>
<dbReference type="VEuPathDB" id="AmoebaDB:FDP41_011101"/>
<feature type="region of interest" description="Disordered" evidence="1">
    <location>
        <begin position="1071"/>
        <end position="1106"/>
    </location>
</feature>
<dbReference type="PANTHER" id="PTHR45725:SF1">
    <property type="entry name" value="DISHEVELLED ASSOCIATED ACTIVATOR OF MORPHOGENESIS, ISOFORM D"/>
    <property type="match status" value="1"/>
</dbReference>
<feature type="compositionally biased region" description="Low complexity" evidence="1">
    <location>
        <begin position="85"/>
        <end position="123"/>
    </location>
</feature>
<dbReference type="Proteomes" id="UP000444721">
    <property type="component" value="Unassembled WGS sequence"/>
</dbReference>
<feature type="region of interest" description="Disordered" evidence="1">
    <location>
        <begin position="78"/>
        <end position="145"/>
    </location>
</feature>
<dbReference type="InterPro" id="IPR042201">
    <property type="entry name" value="FH2_Formin_sf"/>
</dbReference>
<feature type="compositionally biased region" description="Polar residues" evidence="1">
    <location>
        <begin position="13"/>
        <end position="25"/>
    </location>
</feature>
<dbReference type="PROSITE" id="PS51450">
    <property type="entry name" value="LRR"/>
    <property type="match status" value="3"/>
</dbReference>
<name>A0A6A5BYB8_NAEFO</name>
<sequence length="1160" mass="131181">MQHEEDDHHHRLSSSSMTHHTSNLVSDPSAPSFSEEEEEIGFESDSLSATSSTAISTNSFLSVTTLHAAAAAAAASNPSSSVPVGLLNSHPSNGSSSSGHGSSPISSLSPRFSSLQSMTTLSSTPPPPHNFGGNTTSVSSSAPPSFSLLTTTHSSSSSVDRMIKTLSLFLQDVHSSEDLHYWDSNNETNREKLAKISLSTYHMQRLFERIEQYHQQKNREGDSMSKAKHLFQWVLDKIVNTSDSYHATNSDMDILIQKFRTVVTEIEVFFKKLRNEKEETTRSVVVNLRYFGALNQIIFTGKSTTCQFILSSIINPPKNLRGITFNRNVNIETFDSILDPENTIFSSLRFIDCHELLHKLEDDQCLGEYVLNQVKSVYIEKCEIANLSCLFKPHRIWKQLSKLRMRKTKLNDIFSFSDCIPTIREYHMSHNYLSCVHIPSCIVTSNLAILDLSFNLLETLDSFSRVKLPNLEFLDVSHNYLTSVKGILRACGKNSLKQLYLHANNISQFEDVYFLNYFENLHALTLLENPIENESTYHQTILNLFSNSSKLFYFDETEYELKQFKTYSFPLVSDEEVREASEMSAVTVLPSSIPPPPPIFSNIPPPPPMFSNMDESVVPPPPPPPDMGGIVPPPPPGSVPLPPNVRVIPRKTKKEVSKTKNIHWKPVTLTKTRSRSVWNVEEKVDVISVDHLQKLETIFSASKDSPSRIGLAKKAISKELETVIDSSLSRNLEILISGLFKQCDVISIIQNINHLDTQRLSIEQMKAISQFVPAIEEMRKKIFIVEKNIQKLKPALMWTWHLSQVQHLPIKIQLMQYIKSFDTKSLLSIIELKYNAYEQIQNSKAFVKVLHILLFLGNYMNRGKTKLEDAQGFHLNILPKLSDTKAQHNSKTYTLIHFLAETLKKDSNDLYNFEANLENYVCNPDIVNTSLETIQLNLKELETVKDYFLENRQLLLAGDEAKTEHDEVLCKNFSSFLAQCEESVSQVQKAFNKLQNSFTMACDFFHFNYDEVASQTNGSGSDQLLVIIRDFIIQFKKAKEDIEKEEKKNSQPSTPSRRGSVMMRVQSISEMKVEAPSSSTTMTSSPLSTSPTLTHHNDTIIRNYRNRRKHSLKSKSFSSFAELQADLGQQTATQSSPTSSTNTIPTESETMVDSNIRCRE</sequence>
<feature type="region of interest" description="Disordered" evidence="1">
    <location>
        <begin position="1127"/>
        <end position="1160"/>
    </location>
</feature>
<evidence type="ECO:0000259" key="2">
    <source>
        <dbReference type="PROSITE" id="PS51444"/>
    </source>
</evidence>
<feature type="compositionally biased region" description="Low complexity" evidence="1">
    <location>
        <begin position="1130"/>
        <end position="1149"/>
    </location>
</feature>
<feature type="compositionally biased region" description="Low complexity" evidence="1">
    <location>
        <begin position="135"/>
        <end position="145"/>
    </location>
</feature>
<evidence type="ECO:0000313" key="3">
    <source>
        <dbReference type="EMBL" id="KAF0983123.1"/>
    </source>
</evidence>
<evidence type="ECO:0000256" key="1">
    <source>
        <dbReference type="SAM" id="MobiDB-lite"/>
    </source>
</evidence>
<dbReference type="VEuPathDB" id="AmoebaDB:NfTy_016990"/>
<proteinExistence type="predicted"/>
<dbReference type="Gene3D" id="1.20.58.2220">
    <property type="entry name" value="Formin, FH2 domain"/>
    <property type="match status" value="1"/>
</dbReference>
<dbReference type="InterPro" id="IPR051425">
    <property type="entry name" value="Formin_Homology"/>
</dbReference>
<dbReference type="SUPFAM" id="SSF101447">
    <property type="entry name" value="Formin homology 2 domain (FH2 domain)"/>
    <property type="match status" value="1"/>
</dbReference>
<dbReference type="Gene3D" id="3.80.10.10">
    <property type="entry name" value="Ribonuclease Inhibitor"/>
    <property type="match status" value="2"/>
</dbReference>
<keyword evidence="4" id="KW-1185">Reference proteome</keyword>
<reference evidence="3 4" key="1">
    <citation type="journal article" date="2019" name="Sci. Rep.">
        <title>Nanopore sequencing improves the draft genome of the human pathogenic amoeba Naegleria fowleri.</title>
        <authorList>
            <person name="Liechti N."/>
            <person name="Schurch N."/>
            <person name="Bruggmann R."/>
            <person name="Wittwer M."/>
        </authorList>
    </citation>
    <scope>NUCLEOTIDE SEQUENCE [LARGE SCALE GENOMIC DNA]</scope>
    <source>
        <strain evidence="3 4">ATCC 30894</strain>
    </source>
</reference>
<dbReference type="VEuPathDB" id="AmoebaDB:NF0112320"/>
<dbReference type="InterPro" id="IPR001611">
    <property type="entry name" value="Leu-rich_rpt"/>
</dbReference>
<dbReference type="Pfam" id="PF02181">
    <property type="entry name" value="FH2"/>
    <property type="match status" value="1"/>
</dbReference>
<protein>
    <recommendedName>
        <fullName evidence="2">FH2 domain-containing protein</fullName>
    </recommendedName>
</protein>
<dbReference type="PROSITE" id="PS51444">
    <property type="entry name" value="FH2"/>
    <property type="match status" value="1"/>
</dbReference>
<dbReference type="PANTHER" id="PTHR45725">
    <property type="entry name" value="FORMIN HOMOLOGY 2 FAMILY MEMBER"/>
    <property type="match status" value="1"/>
</dbReference>
<dbReference type="AlphaFoldDB" id="A0A6A5BYB8"/>
<evidence type="ECO:0000313" key="4">
    <source>
        <dbReference type="Proteomes" id="UP000444721"/>
    </source>
</evidence>